<name>H8KU29_SOLCM</name>
<sequence>MSLHDQIQHVYKTASNYPELVRQLIEVGIQSYTVDVATGSILYRLEHGHTHLHEGTVQPRSIEEKFNRELTIKAIRDNQQGKTTYPEFMDGIAQAGVRFYEATLSGNEKRVTYIGYGGLYEEVIPV</sequence>
<accession>H8KU29</accession>
<dbReference type="Proteomes" id="UP000007590">
    <property type="component" value="Chromosome"/>
</dbReference>
<evidence type="ECO:0000313" key="2">
    <source>
        <dbReference type="Proteomes" id="UP000007590"/>
    </source>
</evidence>
<dbReference type="InterPro" id="IPR009833">
    <property type="entry name" value="DUF1398"/>
</dbReference>
<proteinExistence type="predicted"/>
<dbReference type="Gene3D" id="3.30.1810.10">
    <property type="entry name" value="YdfO-like"/>
    <property type="match status" value="1"/>
</dbReference>
<keyword evidence="1" id="KW-0261">Viral envelope protein</keyword>
<dbReference type="RefSeq" id="WP_014680236.1">
    <property type="nucleotide sequence ID" value="NC_017770.1"/>
</dbReference>
<gene>
    <name evidence="1" type="ordered locus">Solca_1950</name>
</gene>
<dbReference type="InterPro" id="IPR036696">
    <property type="entry name" value="YdfO-like_sf"/>
</dbReference>
<evidence type="ECO:0000313" key="1">
    <source>
        <dbReference type="EMBL" id="AFD07009.1"/>
    </source>
</evidence>
<dbReference type="Pfam" id="PF07166">
    <property type="entry name" value="DUF1398"/>
    <property type="match status" value="1"/>
</dbReference>
<protein>
    <submittedName>
        <fullName evidence="1">Phage envelope protein</fullName>
    </submittedName>
</protein>
<dbReference type="AlphaFoldDB" id="H8KU29"/>
<dbReference type="KEGG" id="scn:Solca_1950"/>
<keyword evidence="1" id="KW-0946">Virion</keyword>
<dbReference type="EMBL" id="CP003349">
    <property type="protein sequence ID" value="AFD07009.1"/>
    <property type="molecule type" value="Genomic_DNA"/>
</dbReference>
<keyword evidence="2" id="KW-1185">Reference proteome</keyword>
<organism evidence="1 2">
    <name type="scientific">Solitalea canadensis (strain ATCC 29591 / DSM 3403 / JCM 21819 / LMG 8368 / NBRC 15130 / NCIMB 12057 / USAM 9D)</name>
    <name type="common">Flexibacter canadensis</name>
    <dbReference type="NCBI Taxonomy" id="929556"/>
    <lineage>
        <taxon>Bacteria</taxon>
        <taxon>Pseudomonadati</taxon>
        <taxon>Bacteroidota</taxon>
        <taxon>Sphingobacteriia</taxon>
        <taxon>Sphingobacteriales</taxon>
        <taxon>Sphingobacteriaceae</taxon>
        <taxon>Solitalea</taxon>
    </lineage>
</organism>
<dbReference type="STRING" id="929556.Solca_1950"/>
<dbReference type="HOGENOM" id="CLU_1980100_0_0_10"/>
<dbReference type="eggNOG" id="COG5562">
    <property type="taxonomic scope" value="Bacteria"/>
</dbReference>
<dbReference type="OrthoDB" id="1550456at2"/>
<dbReference type="SUPFAM" id="SSF160419">
    <property type="entry name" value="YdfO-like"/>
    <property type="match status" value="1"/>
</dbReference>
<reference evidence="1" key="1">
    <citation type="submission" date="2012-02" db="EMBL/GenBank/DDBJ databases">
        <title>The complete genome of Solitalea canadensis DSM 3403.</title>
        <authorList>
            <consortium name="US DOE Joint Genome Institute (JGI-PGF)"/>
            <person name="Lucas S."/>
            <person name="Copeland A."/>
            <person name="Lapidus A."/>
            <person name="Glavina del Rio T."/>
            <person name="Dalin E."/>
            <person name="Tice H."/>
            <person name="Bruce D."/>
            <person name="Goodwin L."/>
            <person name="Pitluck S."/>
            <person name="Peters L."/>
            <person name="Ovchinnikova G."/>
            <person name="Lu M."/>
            <person name="Kyrpides N."/>
            <person name="Mavromatis K."/>
            <person name="Ivanova N."/>
            <person name="Brettin T."/>
            <person name="Detter J.C."/>
            <person name="Han C."/>
            <person name="Larimer F."/>
            <person name="Land M."/>
            <person name="Hauser L."/>
            <person name="Markowitz V."/>
            <person name="Cheng J.-F."/>
            <person name="Hugenholtz P."/>
            <person name="Woyke T."/>
            <person name="Wu D."/>
            <person name="Spring S."/>
            <person name="Schroeder M."/>
            <person name="Kopitz M."/>
            <person name="Brambilla E."/>
            <person name="Klenk H.-P."/>
            <person name="Eisen J.A."/>
        </authorList>
    </citation>
    <scope>NUCLEOTIDE SEQUENCE</scope>
    <source>
        <strain evidence="1">DSM 3403</strain>
    </source>
</reference>